<comment type="caution">
    <text evidence="2">The sequence shown here is derived from an EMBL/GenBank/DDBJ whole genome shotgun (WGS) entry which is preliminary data.</text>
</comment>
<proteinExistence type="predicted"/>
<name>A0A812VYF1_9DINO</name>
<dbReference type="InterPro" id="IPR029058">
    <property type="entry name" value="AB_hydrolase_fold"/>
</dbReference>
<sequence>MAAVAVNEGHFRREGGRDVVFGTLGEEDGHAALTFYPLGSSRQALVLVEEAANKAKLRLLCTNRPGNGSTSPPLDPPEGVSAIAWHLETAVDDARALLAKLQIAKVSILFFCAGTPFALRFASKYPELCTGRMLGVAPWVSPADCQETKGFFRWASSLPACVVSSVGGPWMAAGSYVTKSLPSTSLARAGLEKEEAVIFDREAVKMAARFRVASSESGSGDALDLPVLLASYKDIGLSPALSSEQAVQIFFGEKDTMVTPACVRWLGDVLSGPSRVTLQELPQTSHTGALLLLDERLWQALAWLATGNS</sequence>
<dbReference type="Gene3D" id="3.40.50.1820">
    <property type="entry name" value="alpha/beta hydrolase"/>
    <property type="match status" value="1"/>
</dbReference>
<dbReference type="PANTHER" id="PTHR43433">
    <property type="entry name" value="HYDROLASE, ALPHA/BETA FOLD FAMILY PROTEIN"/>
    <property type="match status" value="1"/>
</dbReference>
<protein>
    <submittedName>
        <fullName evidence="2">Wdr33 protein</fullName>
    </submittedName>
</protein>
<keyword evidence="3" id="KW-1185">Reference proteome</keyword>
<gene>
    <name evidence="2" type="primary">Wdr33</name>
    <name evidence="2" type="ORF">SNEC2469_LOCUS18538</name>
</gene>
<dbReference type="EMBL" id="CAJNJA010031254">
    <property type="protein sequence ID" value="CAE7654986.1"/>
    <property type="molecule type" value="Genomic_DNA"/>
</dbReference>
<accession>A0A812VYF1</accession>
<dbReference type="PANTHER" id="PTHR43433:SF10">
    <property type="entry name" value="AB HYDROLASE-1 DOMAIN-CONTAINING PROTEIN"/>
    <property type="match status" value="1"/>
</dbReference>
<evidence type="ECO:0000313" key="2">
    <source>
        <dbReference type="EMBL" id="CAE7654986.1"/>
    </source>
</evidence>
<evidence type="ECO:0000313" key="3">
    <source>
        <dbReference type="Proteomes" id="UP000601435"/>
    </source>
</evidence>
<dbReference type="InterPro" id="IPR050471">
    <property type="entry name" value="AB_hydrolase"/>
</dbReference>
<dbReference type="Proteomes" id="UP000601435">
    <property type="component" value="Unassembled WGS sequence"/>
</dbReference>
<dbReference type="OrthoDB" id="435520at2759"/>
<organism evidence="2 3">
    <name type="scientific">Symbiodinium necroappetens</name>
    <dbReference type="NCBI Taxonomy" id="1628268"/>
    <lineage>
        <taxon>Eukaryota</taxon>
        <taxon>Sar</taxon>
        <taxon>Alveolata</taxon>
        <taxon>Dinophyceae</taxon>
        <taxon>Suessiales</taxon>
        <taxon>Symbiodiniaceae</taxon>
        <taxon>Symbiodinium</taxon>
    </lineage>
</organism>
<evidence type="ECO:0000259" key="1">
    <source>
        <dbReference type="Pfam" id="PF00561"/>
    </source>
</evidence>
<dbReference type="AlphaFoldDB" id="A0A812VYF1"/>
<dbReference type="SUPFAM" id="SSF53474">
    <property type="entry name" value="alpha/beta-Hydrolases"/>
    <property type="match status" value="1"/>
</dbReference>
<dbReference type="Pfam" id="PF00561">
    <property type="entry name" value="Abhydrolase_1"/>
    <property type="match status" value="1"/>
</dbReference>
<reference evidence="2" key="1">
    <citation type="submission" date="2021-02" db="EMBL/GenBank/DDBJ databases">
        <authorList>
            <person name="Dougan E. K."/>
            <person name="Rhodes N."/>
            <person name="Thang M."/>
            <person name="Chan C."/>
        </authorList>
    </citation>
    <scope>NUCLEOTIDE SEQUENCE</scope>
</reference>
<dbReference type="InterPro" id="IPR000073">
    <property type="entry name" value="AB_hydrolase_1"/>
</dbReference>
<feature type="domain" description="AB hydrolase-1" evidence="1">
    <location>
        <begin position="51"/>
        <end position="139"/>
    </location>
</feature>